<evidence type="ECO:0000313" key="2">
    <source>
        <dbReference type="EMBL" id="RSI76661.1"/>
    </source>
</evidence>
<dbReference type="Proteomes" id="UP000281197">
    <property type="component" value="Unassembled WGS sequence"/>
</dbReference>
<keyword evidence="1" id="KW-0472">Membrane</keyword>
<comment type="caution">
    <text evidence="2">The sequence shown here is derived from an EMBL/GenBank/DDBJ whole genome shotgun (WGS) entry which is preliminary data.</text>
</comment>
<proteinExistence type="predicted"/>
<reference evidence="2 3" key="1">
    <citation type="submission" date="2018-11" db="EMBL/GenBank/DDBJ databases">
        <title>Species Designations Belie Phenotypic and Genotypic Heterogeneity in Oral Streptococci.</title>
        <authorList>
            <person name="Velsko I."/>
        </authorList>
    </citation>
    <scope>NUCLEOTIDE SEQUENCE [LARGE SCALE GENOMIC DNA]</scope>
    <source>
        <strain evidence="2 3">BCC19</strain>
    </source>
</reference>
<dbReference type="EMBL" id="RJNO01000007">
    <property type="protein sequence ID" value="RSI76661.1"/>
    <property type="molecule type" value="Genomic_DNA"/>
</dbReference>
<keyword evidence="1" id="KW-0812">Transmembrane</keyword>
<evidence type="ECO:0000256" key="1">
    <source>
        <dbReference type="SAM" id="Phobius"/>
    </source>
</evidence>
<dbReference type="AlphaFoldDB" id="A0A3R9J0I7"/>
<sequence length="74" mass="8738">MRWFVVYIGHGDRVGLVIGYIKNFLPLVADNNPILYQMNIFLIVWKLFIIIPFWSSIYSAKFRSLSFFYADPTT</sequence>
<evidence type="ECO:0000313" key="3">
    <source>
        <dbReference type="Proteomes" id="UP000281197"/>
    </source>
</evidence>
<accession>A0A3R9J0I7</accession>
<feature type="transmembrane region" description="Helical" evidence="1">
    <location>
        <begin position="34"/>
        <end position="54"/>
    </location>
</feature>
<keyword evidence="1" id="KW-1133">Transmembrane helix</keyword>
<name>A0A3R9J0I7_STROR</name>
<protein>
    <submittedName>
        <fullName evidence="2">Uncharacterized protein</fullName>
    </submittedName>
</protein>
<gene>
    <name evidence="2" type="ORF">D8858_04050</name>
</gene>
<organism evidence="2 3">
    <name type="scientific">Streptococcus oralis</name>
    <dbReference type="NCBI Taxonomy" id="1303"/>
    <lineage>
        <taxon>Bacteria</taxon>
        <taxon>Bacillati</taxon>
        <taxon>Bacillota</taxon>
        <taxon>Bacilli</taxon>
        <taxon>Lactobacillales</taxon>
        <taxon>Streptococcaceae</taxon>
        <taxon>Streptococcus</taxon>
    </lineage>
</organism>